<dbReference type="AlphaFoldDB" id="A0AAD1SCU1"/>
<feature type="region of interest" description="Disordered" evidence="1">
    <location>
        <begin position="26"/>
        <end position="62"/>
    </location>
</feature>
<organism evidence="2 3">
    <name type="scientific">Pelobates cultripes</name>
    <name type="common">Western spadefoot toad</name>
    <dbReference type="NCBI Taxonomy" id="61616"/>
    <lineage>
        <taxon>Eukaryota</taxon>
        <taxon>Metazoa</taxon>
        <taxon>Chordata</taxon>
        <taxon>Craniata</taxon>
        <taxon>Vertebrata</taxon>
        <taxon>Euteleostomi</taxon>
        <taxon>Amphibia</taxon>
        <taxon>Batrachia</taxon>
        <taxon>Anura</taxon>
        <taxon>Pelobatoidea</taxon>
        <taxon>Pelobatidae</taxon>
        <taxon>Pelobates</taxon>
    </lineage>
</organism>
<evidence type="ECO:0000313" key="3">
    <source>
        <dbReference type="Proteomes" id="UP001295444"/>
    </source>
</evidence>
<name>A0AAD1SCU1_PELCU</name>
<evidence type="ECO:0000256" key="1">
    <source>
        <dbReference type="SAM" id="MobiDB-lite"/>
    </source>
</evidence>
<sequence>MREEFFAGTRKPIGLQNNMTADPEVFFGRITQTGNRKSADRGPRPETRSEPAGKLKSRRAGTLHESLEDAAASCEQELTQESASFLDKRFSSWIVESQADYAGLRCQSLPSTDSQEEAELTYVVPHPLLQLSISSSSTESTLPCAQNMPMDWLNYKEHFSSPTEMGVNNSTPEAVNSGAFFVEISAQPVPS</sequence>
<reference evidence="2" key="1">
    <citation type="submission" date="2022-03" db="EMBL/GenBank/DDBJ databases">
        <authorList>
            <person name="Alioto T."/>
            <person name="Alioto T."/>
            <person name="Gomez Garrido J."/>
        </authorList>
    </citation>
    <scope>NUCLEOTIDE SEQUENCE</scope>
</reference>
<accession>A0AAD1SCU1</accession>
<evidence type="ECO:0000313" key="2">
    <source>
        <dbReference type="EMBL" id="CAH2294516.1"/>
    </source>
</evidence>
<dbReference type="Proteomes" id="UP001295444">
    <property type="component" value="Chromosome 05"/>
</dbReference>
<keyword evidence="3" id="KW-1185">Reference proteome</keyword>
<feature type="region of interest" description="Disordered" evidence="1">
    <location>
        <begin position="1"/>
        <end position="20"/>
    </location>
</feature>
<protein>
    <submittedName>
        <fullName evidence="2">Uncharacterized protein</fullName>
    </submittedName>
</protein>
<feature type="compositionally biased region" description="Basic and acidic residues" evidence="1">
    <location>
        <begin position="37"/>
        <end position="53"/>
    </location>
</feature>
<proteinExistence type="predicted"/>
<dbReference type="EMBL" id="OW240916">
    <property type="protein sequence ID" value="CAH2294516.1"/>
    <property type="molecule type" value="Genomic_DNA"/>
</dbReference>
<gene>
    <name evidence="2" type="ORF">PECUL_23A018588</name>
</gene>